<name>A0A345SS07_9ACTN</name>
<dbReference type="GO" id="GO:0006457">
    <property type="term" value="P:protein folding"/>
    <property type="evidence" value="ECO:0007669"/>
    <property type="project" value="InterPro"/>
</dbReference>
<dbReference type="PANTHER" id="PTHR21237">
    <property type="entry name" value="GRPE PROTEIN"/>
    <property type="match status" value="1"/>
</dbReference>
<dbReference type="EMBL" id="CP031264">
    <property type="protein sequence ID" value="AXI76512.1"/>
    <property type="molecule type" value="Genomic_DNA"/>
</dbReference>
<accession>A0A345SS07</accession>
<evidence type="ECO:0000256" key="1">
    <source>
        <dbReference type="ARBA" id="ARBA00009054"/>
    </source>
</evidence>
<feature type="region of interest" description="Disordered" evidence="6">
    <location>
        <begin position="1"/>
        <end position="39"/>
    </location>
</feature>
<dbReference type="InterPro" id="IPR009012">
    <property type="entry name" value="GrpE_head"/>
</dbReference>
<dbReference type="GO" id="GO:0005737">
    <property type="term" value="C:cytoplasm"/>
    <property type="evidence" value="ECO:0007669"/>
    <property type="project" value="UniProtKB-SubCell"/>
</dbReference>
<dbReference type="PROSITE" id="PS01071">
    <property type="entry name" value="GRPE"/>
    <property type="match status" value="1"/>
</dbReference>
<dbReference type="Pfam" id="PF01025">
    <property type="entry name" value="GrpE"/>
    <property type="match status" value="1"/>
</dbReference>
<protein>
    <recommendedName>
        <fullName evidence="3 4">Protein GrpE</fullName>
    </recommendedName>
    <alternativeName>
        <fullName evidence="3">HSP-70 cofactor</fullName>
    </alternativeName>
</protein>
<dbReference type="GO" id="GO:0051082">
    <property type="term" value="F:unfolded protein binding"/>
    <property type="evidence" value="ECO:0007669"/>
    <property type="project" value="TreeGrafter"/>
</dbReference>
<keyword evidence="3 4" id="KW-0346">Stress response</keyword>
<keyword evidence="2 3" id="KW-0143">Chaperone</keyword>
<sequence>MSEQREDAPAEPAVGPPGETAAAEPEDAPRTVPLGEYEQAEDRLRRALADLDNLRKRCAREARQEREAERDRVAGAWLQVLDNLELALQHAEADPETIVAGVRAVRDQAVDLLAALGYRRHEEADVPFDPARHEVVSLADEPGADPNTVVKVVRPGYGEPGRQLRPAAVVVNRRQG</sequence>
<dbReference type="GO" id="GO:0000774">
    <property type="term" value="F:adenyl-nucleotide exchange factor activity"/>
    <property type="evidence" value="ECO:0007669"/>
    <property type="project" value="InterPro"/>
</dbReference>
<dbReference type="Gene3D" id="2.30.22.10">
    <property type="entry name" value="Head domain of nucleotide exchange factor GrpE"/>
    <property type="match status" value="1"/>
</dbReference>
<feature type="compositionally biased region" description="Low complexity" evidence="6">
    <location>
        <begin position="10"/>
        <end position="23"/>
    </location>
</feature>
<dbReference type="Proteomes" id="UP000249340">
    <property type="component" value="Chromosome"/>
</dbReference>
<gene>
    <name evidence="3 7" type="primary">grpE</name>
    <name evidence="7" type="ORF">C7M71_002525</name>
</gene>
<reference evidence="8" key="1">
    <citation type="submission" date="2018-07" db="EMBL/GenBank/DDBJ databases">
        <title>Streptacidiphilus bronchialis DSM 106435 chromosome.</title>
        <authorList>
            <person name="Batra D."/>
            <person name="Gulvik C.A."/>
        </authorList>
    </citation>
    <scope>NUCLEOTIDE SEQUENCE [LARGE SCALE GENOMIC DNA]</scope>
    <source>
        <strain evidence="8">DSM 106435</strain>
    </source>
</reference>
<dbReference type="GO" id="GO:0051087">
    <property type="term" value="F:protein-folding chaperone binding"/>
    <property type="evidence" value="ECO:0007669"/>
    <property type="project" value="InterPro"/>
</dbReference>
<dbReference type="CDD" id="cd00446">
    <property type="entry name" value="GrpE"/>
    <property type="match status" value="1"/>
</dbReference>
<keyword evidence="8" id="KW-1185">Reference proteome</keyword>
<comment type="function">
    <text evidence="3 4">Participates actively in the response to hyperosmotic and heat shock by preventing the aggregation of stress-denatured proteins, in association with DnaK and GrpE. It is the nucleotide exchange factor for DnaK and may function as a thermosensor. Unfolded proteins bind initially to DnaJ; upon interaction with the DnaJ-bound protein, DnaK hydrolyzes its bound ATP, resulting in the formation of a stable complex. GrpE releases ADP from DnaK; ATP binding to DnaK triggers the release of the substrate protein, thus completing the reaction cycle. Several rounds of ATP-dependent interactions between DnaJ, DnaK and GrpE are required for fully efficient folding.</text>
</comment>
<evidence type="ECO:0000256" key="5">
    <source>
        <dbReference type="RuleBase" id="RU004478"/>
    </source>
</evidence>
<dbReference type="GO" id="GO:0042803">
    <property type="term" value="F:protein homodimerization activity"/>
    <property type="evidence" value="ECO:0007669"/>
    <property type="project" value="InterPro"/>
</dbReference>
<dbReference type="SUPFAM" id="SSF58014">
    <property type="entry name" value="Coiled-coil domain of nucleotide exchange factor GrpE"/>
    <property type="match status" value="1"/>
</dbReference>
<comment type="similarity">
    <text evidence="1 3 5">Belongs to the GrpE family.</text>
</comment>
<dbReference type="OrthoDB" id="5191115at2"/>
<dbReference type="InterPro" id="IPR013805">
    <property type="entry name" value="GrpE_CC"/>
</dbReference>
<comment type="subunit">
    <text evidence="3">Homodimer.</text>
</comment>
<evidence type="ECO:0000256" key="2">
    <source>
        <dbReference type="ARBA" id="ARBA00023186"/>
    </source>
</evidence>
<evidence type="ECO:0000256" key="4">
    <source>
        <dbReference type="RuleBase" id="RU000639"/>
    </source>
</evidence>
<organism evidence="7 8">
    <name type="scientific">Peterkaempfera bronchialis</name>
    <dbReference type="NCBI Taxonomy" id="2126346"/>
    <lineage>
        <taxon>Bacteria</taxon>
        <taxon>Bacillati</taxon>
        <taxon>Actinomycetota</taxon>
        <taxon>Actinomycetes</taxon>
        <taxon>Kitasatosporales</taxon>
        <taxon>Streptomycetaceae</taxon>
        <taxon>Peterkaempfera</taxon>
    </lineage>
</organism>
<dbReference type="HAMAP" id="MF_01151">
    <property type="entry name" value="GrpE"/>
    <property type="match status" value="1"/>
</dbReference>
<dbReference type="SUPFAM" id="SSF51064">
    <property type="entry name" value="Head domain of nucleotide exchange factor GrpE"/>
    <property type="match status" value="1"/>
</dbReference>
<proteinExistence type="inferred from homology"/>
<dbReference type="AlphaFoldDB" id="A0A345SS07"/>
<evidence type="ECO:0000313" key="7">
    <source>
        <dbReference type="EMBL" id="AXI76512.1"/>
    </source>
</evidence>
<dbReference type="PRINTS" id="PR00773">
    <property type="entry name" value="GRPEPROTEIN"/>
</dbReference>
<dbReference type="KEGG" id="stri:C7M71_002525"/>
<dbReference type="Gene3D" id="3.90.20.20">
    <property type="match status" value="1"/>
</dbReference>
<dbReference type="InterPro" id="IPR000740">
    <property type="entry name" value="GrpE"/>
</dbReference>
<comment type="subcellular location">
    <subcellularLocation>
        <location evidence="3">Cytoplasm</location>
    </subcellularLocation>
</comment>
<dbReference type="PANTHER" id="PTHR21237:SF23">
    <property type="entry name" value="GRPE PROTEIN HOMOLOG, MITOCHONDRIAL"/>
    <property type="match status" value="1"/>
</dbReference>
<keyword evidence="3" id="KW-0963">Cytoplasm</keyword>
<evidence type="ECO:0000313" key="8">
    <source>
        <dbReference type="Proteomes" id="UP000249340"/>
    </source>
</evidence>
<evidence type="ECO:0000256" key="3">
    <source>
        <dbReference type="HAMAP-Rule" id="MF_01151"/>
    </source>
</evidence>
<dbReference type="RefSeq" id="WP_111490795.1">
    <property type="nucleotide sequence ID" value="NZ_CP031264.1"/>
</dbReference>
<evidence type="ECO:0000256" key="6">
    <source>
        <dbReference type="SAM" id="MobiDB-lite"/>
    </source>
</evidence>